<evidence type="ECO:0000313" key="3">
    <source>
        <dbReference type="Proteomes" id="UP001233535"/>
    </source>
</evidence>
<dbReference type="EMBL" id="JARUHG010000003">
    <property type="protein sequence ID" value="MDR0183400.1"/>
    <property type="molecule type" value="Genomic_DNA"/>
</dbReference>
<evidence type="ECO:0000313" key="2">
    <source>
        <dbReference type="EMBL" id="MDR0183400.1"/>
    </source>
</evidence>
<keyword evidence="3" id="KW-1185">Reference proteome</keyword>
<evidence type="ECO:0000256" key="1">
    <source>
        <dbReference type="SAM" id="Phobius"/>
    </source>
</evidence>
<feature type="transmembrane region" description="Helical" evidence="1">
    <location>
        <begin position="309"/>
        <end position="326"/>
    </location>
</feature>
<sequence length="366" mass="37735">MAHLLTLGVIGNAMLGALTQFLPVAIASRFAGIRAVPALHASFNAGLLAFAFSIAHMARTLMQIAAVLLGGSLAMFAALACLSLWRGTGARWPRAGIGVSMCALAITALLGAVALQALGGRVTVDLGMLVDVHASFGVIGAVLALVASVGAVTLPMLQGTPGPQRWMLPAWLCLIVAGLLGGAWQRTGGDGTALLFTAATATYSLVAASVWLQIKGRLRRNPTLAVFWALGTIALGLAAAGMTSPLPAGIDRAMLVGTLALAIALPWLVVGMMLEIVGFLAWIHLRAAVPRGRRVPGVGALMPERDKRVVLCGHLSSAVALLVAVSSNQWHAVAGLAFAAAWIVTLLALLRCGGRVRDARRDAARP</sequence>
<dbReference type="RefSeq" id="WP_309262559.1">
    <property type="nucleotide sequence ID" value="NZ_JARUHG010000003.1"/>
</dbReference>
<dbReference type="Proteomes" id="UP001233535">
    <property type="component" value="Unassembled WGS sequence"/>
</dbReference>
<feature type="transmembrane region" description="Helical" evidence="1">
    <location>
        <begin position="38"/>
        <end position="58"/>
    </location>
</feature>
<feature type="transmembrane region" description="Helical" evidence="1">
    <location>
        <begin position="224"/>
        <end position="242"/>
    </location>
</feature>
<feature type="transmembrane region" description="Helical" evidence="1">
    <location>
        <begin position="6"/>
        <end position="26"/>
    </location>
</feature>
<reference evidence="2 3" key="1">
    <citation type="submission" date="2023-04" db="EMBL/GenBank/DDBJ databases">
        <title>Lysobacter sp. strain UC isolated from soil sample.</title>
        <authorList>
            <person name="Choksket S."/>
            <person name="Harshvardhan F."/>
            <person name="Rana R."/>
            <person name="Patil P.B."/>
            <person name="Korpole S."/>
        </authorList>
    </citation>
    <scope>NUCLEOTIDE SEQUENCE [LARGE SCALE GENOMIC DNA]</scope>
    <source>
        <strain evidence="2 3">UC</strain>
    </source>
</reference>
<keyword evidence="1" id="KW-1133">Transmembrane helix</keyword>
<feature type="transmembrane region" description="Helical" evidence="1">
    <location>
        <begin position="166"/>
        <end position="185"/>
    </location>
</feature>
<feature type="transmembrane region" description="Helical" evidence="1">
    <location>
        <begin position="64"/>
        <end position="85"/>
    </location>
</feature>
<feature type="transmembrane region" description="Helical" evidence="1">
    <location>
        <begin position="332"/>
        <end position="350"/>
    </location>
</feature>
<feature type="transmembrane region" description="Helical" evidence="1">
    <location>
        <begin position="191"/>
        <end position="212"/>
    </location>
</feature>
<keyword evidence="1" id="KW-0812">Transmembrane</keyword>
<proteinExistence type="predicted"/>
<feature type="transmembrane region" description="Helical" evidence="1">
    <location>
        <begin position="97"/>
        <end position="120"/>
    </location>
</feature>
<name>A0ABU1CE31_9GAMM</name>
<gene>
    <name evidence="2" type="ORF">P8609_10550</name>
</gene>
<accession>A0ABU1CE31</accession>
<organism evidence="2 3">
    <name type="scientific">Lysobacter arvi</name>
    <dbReference type="NCBI Taxonomy" id="3038776"/>
    <lineage>
        <taxon>Bacteria</taxon>
        <taxon>Pseudomonadati</taxon>
        <taxon>Pseudomonadota</taxon>
        <taxon>Gammaproteobacteria</taxon>
        <taxon>Lysobacterales</taxon>
        <taxon>Lysobacteraceae</taxon>
        <taxon>Lysobacter</taxon>
    </lineage>
</organism>
<feature type="transmembrane region" description="Helical" evidence="1">
    <location>
        <begin position="254"/>
        <end position="283"/>
    </location>
</feature>
<protein>
    <recommendedName>
        <fullName evidence="4">MFS transporter</fullName>
    </recommendedName>
</protein>
<feature type="transmembrane region" description="Helical" evidence="1">
    <location>
        <begin position="132"/>
        <end position="154"/>
    </location>
</feature>
<evidence type="ECO:0008006" key="4">
    <source>
        <dbReference type="Google" id="ProtNLM"/>
    </source>
</evidence>
<comment type="caution">
    <text evidence="2">The sequence shown here is derived from an EMBL/GenBank/DDBJ whole genome shotgun (WGS) entry which is preliminary data.</text>
</comment>
<keyword evidence="1" id="KW-0472">Membrane</keyword>